<evidence type="ECO:0000256" key="2">
    <source>
        <dbReference type="SAM" id="Phobius"/>
    </source>
</evidence>
<proteinExistence type="predicted"/>
<reference evidence="4" key="1">
    <citation type="submission" date="2022-11" db="UniProtKB">
        <authorList>
            <consortium name="WormBaseParasite"/>
        </authorList>
    </citation>
    <scope>IDENTIFICATION</scope>
</reference>
<feature type="compositionally biased region" description="Low complexity" evidence="1">
    <location>
        <begin position="447"/>
        <end position="459"/>
    </location>
</feature>
<protein>
    <submittedName>
        <fullName evidence="4">Uncharacterized protein</fullName>
    </submittedName>
</protein>
<feature type="region of interest" description="Disordered" evidence="1">
    <location>
        <begin position="661"/>
        <end position="712"/>
    </location>
</feature>
<feature type="region of interest" description="Disordered" evidence="1">
    <location>
        <begin position="269"/>
        <end position="288"/>
    </location>
</feature>
<keyword evidence="3" id="KW-1185">Reference proteome</keyword>
<name>A0A915DGG5_9BILA</name>
<feature type="transmembrane region" description="Helical" evidence="2">
    <location>
        <begin position="190"/>
        <end position="212"/>
    </location>
</feature>
<feature type="compositionally biased region" description="Low complexity" evidence="1">
    <location>
        <begin position="376"/>
        <end position="387"/>
    </location>
</feature>
<organism evidence="3 4">
    <name type="scientific">Ditylenchus dipsaci</name>
    <dbReference type="NCBI Taxonomy" id="166011"/>
    <lineage>
        <taxon>Eukaryota</taxon>
        <taxon>Metazoa</taxon>
        <taxon>Ecdysozoa</taxon>
        <taxon>Nematoda</taxon>
        <taxon>Chromadorea</taxon>
        <taxon>Rhabditida</taxon>
        <taxon>Tylenchina</taxon>
        <taxon>Tylenchomorpha</taxon>
        <taxon>Sphaerularioidea</taxon>
        <taxon>Anguinidae</taxon>
        <taxon>Anguininae</taxon>
        <taxon>Ditylenchus</taxon>
    </lineage>
</organism>
<evidence type="ECO:0000313" key="3">
    <source>
        <dbReference type="Proteomes" id="UP000887574"/>
    </source>
</evidence>
<feature type="region of interest" description="Disordered" evidence="1">
    <location>
        <begin position="494"/>
        <end position="542"/>
    </location>
</feature>
<dbReference type="AlphaFoldDB" id="A0A915DGG5"/>
<accession>A0A915DGG5</accession>
<dbReference type="WBParaSite" id="jg19647">
    <property type="protein sequence ID" value="jg19647"/>
    <property type="gene ID" value="jg19647"/>
</dbReference>
<feature type="compositionally biased region" description="Polar residues" evidence="1">
    <location>
        <begin position="661"/>
        <end position="672"/>
    </location>
</feature>
<feature type="region of interest" description="Disordered" evidence="1">
    <location>
        <begin position="372"/>
        <end position="461"/>
    </location>
</feature>
<keyword evidence="2" id="KW-0812">Transmembrane</keyword>
<feature type="compositionally biased region" description="Polar residues" evidence="1">
    <location>
        <begin position="391"/>
        <end position="431"/>
    </location>
</feature>
<keyword evidence="2" id="KW-0472">Membrane</keyword>
<sequence length="799" mass="90465">MFFEIRKIVEKDRLFNTERDSHYYYQKEQHSPRTGNHLHQIERNEQKKVSGAAVLEQQYRTAPFLPDLALYLGKKDQSSSTLEEEEPKQLKNHCYYYGGGGSGAEQRKCMRSAGRNHSPRMKVFTVGLDQKPPIKDASDSATPEKTNGGSPPPGYVPTQNVKHIPLPIGPEIPQPPHPIIMRKSRGYKGILMVMLSVFLMALFALTLSEIAYNRQRDENFFRLRWAELKHRLGYGDNAYDYYHRANAVHSADRYFSLSKNKEMAEALIQQASESSSTTTSSISSTSEPVVAIDSFPPKPSSFEQQQQQGEGMIRDARLQFLKTILQKIKQHAEDMGFDGTMQVSVIEMEPQTDEQFSPFGGQHLNQQHQIPKGQSFHPLLPNFFPHLPIEDSSNNQQQQAPKSTRSWTDSVSTTSQPSCKTTRWLSKTEPTVSVGLLGGDGRERRTTITNNSSNHNSLTMENSGCHWHAMAPRQQQPLPPESFFHPMNNWQMLSQQQQQQFPQPPHILPRPPSFDRWSGGNAGPQQAEGEDNTHGLQHQQQPHQPMIQVFLNNQPCLCFLRCNASPSQEVVGEIYGRKFGRMLQDIIANRIQGFQNMQQLDLSSLNKGSTTLSRDHEPNNMGGNQGPPPPMGPLSSHLHHPSHYLPANGHATAVVATATTRKQPTATANSPLQHGDENPGKLLKNRGCRPSSSHFLPDGSRQAQNGQPQPFPAFAKEVMGGGQQRKDFGVQQQLQFQYSRFSSVLGKERPSSSTLEEEEPKQLKNHCYYLWWWWKWCRTKKMYEYIPSTTLVPLQYPSK</sequence>
<feature type="region of interest" description="Disordered" evidence="1">
    <location>
        <begin position="607"/>
        <end position="646"/>
    </location>
</feature>
<feature type="compositionally biased region" description="Low complexity" evidence="1">
    <location>
        <begin position="272"/>
        <end position="287"/>
    </location>
</feature>
<feature type="region of interest" description="Disordered" evidence="1">
    <location>
        <begin position="128"/>
        <end position="155"/>
    </location>
</feature>
<dbReference type="Proteomes" id="UP000887574">
    <property type="component" value="Unplaced"/>
</dbReference>
<feature type="compositionally biased region" description="Polar residues" evidence="1">
    <location>
        <begin position="139"/>
        <end position="149"/>
    </location>
</feature>
<evidence type="ECO:0000313" key="4">
    <source>
        <dbReference type="WBParaSite" id="jg19647"/>
    </source>
</evidence>
<evidence type="ECO:0000256" key="1">
    <source>
        <dbReference type="SAM" id="MobiDB-lite"/>
    </source>
</evidence>
<keyword evidence="2" id="KW-1133">Transmembrane helix</keyword>
<feature type="compositionally biased region" description="Pro residues" evidence="1">
    <location>
        <begin position="502"/>
        <end position="512"/>
    </location>
</feature>